<keyword evidence="4" id="KW-1185">Reference proteome</keyword>
<gene>
    <name evidence="3" type="ORF">ECRASSUSDP1_LOCUS4885</name>
</gene>
<feature type="region of interest" description="Disordered" evidence="2">
    <location>
        <begin position="79"/>
        <end position="118"/>
    </location>
</feature>
<feature type="coiled-coil region" evidence="1">
    <location>
        <begin position="440"/>
        <end position="467"/>
    </location>
</feature>
<dbReference type="AlphaFoldDB" id="A0AAD1UB14"/>
<reference evidence="3" key="1">
    <citation type="submission" date="2023-07" db="EMBL/GenBank/DDBJ databases">
        <authorList>
            <consortium name="AG Swart"/>
            <person name="Singh M."/>
            <person name="Singh A."/>
            <person name="Seah K."/>
            <person name="Emmerich C."/>
        </authorList>
    </citation>
    <scope>NUCLEOTIDE SEQUENCE</scope>
    <source>
        <strain evidence="3">DP1</strain>
    </source>
</reference>
<organism evidence="3 4">
    <name type="scientific">Euplotes crassus</name>
    <dbReference type="NCBI Taxonomy" id="5936"/>
    <lineage>
        <taxon>Eukaryota</taxon>
        <taxon>Sar</taxon>
        <taxon>Alveolata</taxon>
        <taxon>Ciliophora</taxon>
        <taxon>Intramacronucleata</taxon>
        <taxon>Spirotrichea</taxon>
        <taxon>Hypotrichia</taxon>
        <taxon>Euplotida</taxon>
        <taxon>Euplotidae</taxon>
        <taxon>Moneuplotes</taxon>
    </lineage>
</organism>
<evidence type="ECO:0000313" key="4">
    <source>
        <dbReference type="Proteomes" id="UP001295684"/>
    </source>
</evidence>
<feature type="compositionally biased region" description="Basic residues" evidence="2">
    <location>
        <begin position="93"/>
        <end position="102"/>
    </location>
</feature>
<evidence type="ECO:0000256" key="2">
    <source>
        <dbReference type="SAM" id="MobiDB-lite"/>
    </source>
</evidence>
<keyword evidence="1" id="KW-0175">Coiled coil</keyword>
<sequence length="486" mass="55507">MSHTNLGFLEPKSCLRAIEGEYTSPKFVAKPVKVYKPCYHVRKQKPTLETKDLQFYDSKKERIKQKGLMTVKNLSIKSIKKVTPRKTTDPYSKRRPSSKSTRKNSPLPPSNRRTKSRKRLYVGNDCLSGNTTVKTYQKKSNRQKKKFKKSISKSKIFNTISPRNIDQSYNKSKINCLKVKKKIRKTIGDKQFLNQLEECTDSQESADGSKIIIPHYKISAKNGHKRQLTETASHSLLLKKRHFANLNLANYQNDQDAAREPPLGRLEQPQLPEKSLNGIGHVQSCKILEKNEQAEDMSVSSYEESTIKTQKECSCLWNGAQTIDYNQDSLATIHTLMLEDVAAMTHRSSVDTERSCHTLPVPYHQDSERACATVNSSLKSLGMYGNWLQDQRVARDCGCKEYERLVPVKVLNGGYGDSQGANGRPSPRAAEKIVVCTEESMKAQIDNQKLSMQLNELKLQMKNFILNYKLAFQEMSMQARNRHHRK</sequence>
<comment type="caution">
    <text evidence="3">The sequence shown here is derived from an EMBL/GenBank/DDBJ whole genome shotgun (WGS) entry which is preliminary data.</text>
</comment>
<accession>A0AAD1UB14</accession>
<dbReference type="Proteomes" id="UP001295684">
    <property type="component" value="Unassembled WGS sequence"/>
</dbReference>
<dbReference type="EMBL" id="CAMPGE010004701">
    <property type="protein sequence ID" value="CAI2363549.1"/>
    <property type="molecule type" value="Genomic_DNA"/>
</dbReference>
<proteinExistence type="predicted"/>
<evidence type="ECO:0000313" key="3">
    <source>
        <dbReference type="EMBL" id="CAI2363549.1"/>
    </source>
</evidence>
<name>A0AAD1UB14_EUPCR</name>
<evidence type="ECO:0000256" key="1">
    <source>
        <dbReference type="SAM" id="Coils"/>
    </source>
</evidence>
<protein>
    <submittedName>
        <fullName evidence="3">Uncharacterized protein</fullName>
    </submittedName>
</protein>